<dbReference type="SMART" id="SM00345">
    <property type="entry name" value="HTH_GNTR"/>
    <property type="match status" value="1"/>
</dbReference>
<organism evidence="7">
    <name type="scientific">Tunturiibacter gelidiferens</name>
    <dbReference type="NCBI Taxonomy" id="3069689"/>
    <lineage>
        <taxon>Bacteria</taxon>
        <taxon>Pseudomonadati</taxon>
        <taxon>Acidobacteriota</taxon>
        <taxon>Terriglobia</taxon>
        <taxon>Terriglobales</taxon>
        <taxon>Acidobacteriaceae</taxon>
        <taxon>Tunturiibacter</taxon>
    </lineage>
</organism>
<dbReference type="PANTHER" id="PTHR30146">
    <property type="entry name" value="LACI-RELATED TRANSCRIPTIONAL REPRESSOR"/>
    <property type="match status" value="1"/>
</dbReference>
<keyword evidence="1" id="KW-0678">Repressor</keyword>
<evidence type="ECO:0000256" key="5">
    <source>
        <dbReference type="SAM" id="MobiDB-lite"/>
    </source>
</evidence>
<keyword evidence="2" id="KW-0805">Transcription regulation</keyword>
<dbReference type="Gene3D" id="3.40.50.2300">
    <property type="match status" value="2"/>
</dbReference>
<proteinExistence type="predicted"/>
<evidence type="ECO:0000256" key="4">
    <source>
        <dbReference type="ARBA" id="ARBA00023163"/>
    </source>
</evidence>
<dbReference type="InterPro" id="IPR036390">
    <property type="entry name" value="WH_DNA-bd_sf"/>
</dbReference>
<accession>A0AAU7Z651</accession>
<dbReference type="GO" id="GO:0003700">
    <property type="term" value="F:DNA-binding transcription factor activity"/>
    <property type="evidence" value="ECO:0007669"/>
    <property type="project" value="InterPro"/>
</dbReference>
<feature type="region of interest" description="Disordered" evidence="5">
    <location>
        <begin position="1"/>
        <end position="34"/>
    </location>
</feature>
<evidence type="ECO:0000256" key="1">
    <source>
        <dbReference type="ARBA" id="ARBA00022491"/>
    </source>
</evidence>
<reference evidence="7" key="2">
    <citation type="journal article" date="2024" name="Environ. Microbiol.">
        <title>Genome analysis and description of Tunturibacter gen. nov. expands the diversity of Terriglobia in tundra soils.</title>
        <authorList>
            <person name="Messyasz A."/>
            <person name="Mannisto M.K."/>
            <person name="Kerkhof L.J."/>
            <person name="Haggblom M.M."/>
        </authorList>
    </citation>
    <scope>NUCLEOTIDE SEQUENCE</scope>
    <source>
        <strain evidence="7">M8UP39</strain>
    </source>
</reference>
<feature type="domain" description="HTH gntR-type" evidence="6">
    <location>
        <begin position="35"/>
        <end position="103"/>
    </location>
</feature>
<dbReference type="PANTHER" id="PTHR30146:SF148">
    <property type="entry name" value="HTH-TYPE TRANSCRIPTIONAL REPRESSOR PURR-RELATED"/>
    <property type="match status" value="1"/>
</dbReference>
<dbReference type="InterPro" id="IPR046335">
    <property type="entry name" value="LacI/GalR-like_sensor"/>
</dbReference>
<dbReference type="InterPro" id="IPR028082">
    <property type="entry name" value="Peripla_BP_I"/>
</dbReference>
<reference evidence="7" key="1">
    <citation type="submission" date="2023-08" db="EMBL/GenBank/DDBJ databases">
        <authorList>
            <person name="Messyasz A."/>
            <person name="Mannisto M.K."/>
            <person name="Kerkhof L.J."/>
            <person name="Haggblom M."/>
        </authorList>
    </citation>
    <scope>NUCLEOTIDE SEQUENCE</scope>
    <source>
        <strain evidence="7">M8UP39</strain>
    </source>
</reference>
<name>A0AAU7Z651_9BACT</name>
<dbReference type="EMBL" id="CP132938">
    <property type="protein sequence ID" value="XCB23990.1"/>
    <property type="molecule type" value="Genomic_DNA"/>
</dbReference>
<dbReference type="SUPFAM" id="SSF53822">
    <property type="entry name" value="Periplasmic binding protein-like I"/>
    <property type="match status" value="1"/>
</dbReference>
<feature type="compositionally biased region" description="Polar residues" evidence="5">
    <location>
        <begin position="17"/>
        <end position="28"/>
    </location>
</feature>
<dbReference type="RefSeq" id="WP_353073414.1">
    <property type="nucleotide sequence ID" value="NZ_CP132938.1"/>
</dbReference>
<dbReference type="CDD" id="cd07377">
    <property type="entry name" value="WHTH_GntR"/>
    <property type="match status" value="1"/>
</dbReference>
<evidence type="ECO:0000313" key="7">
    <source>
        <dbReference type="EMBL" id="XCB23990.1"/>
    </source>
</evidence>
<gene>
    <name evidence="7" type="ORF">RBB81_08705</name>
</gene>
<evidence type="ECO:0000259" key="6">
    <source>
        <dbReference type="PROSITE" id="PS50949"/>
    </source>
</evidence>
<feature type="compositionally biased region" description="Basic and acidic residues" evidence="5">
    <location>
        <begin position="1"/>
        <end position="11"/>
    </location>
</feature>
<keyword evidence="3" id="KW-0238">DNA-binding</keyword>
<dbReference type="Pfam" id="PF00392">
    <property type="entry name" value="GntR"/>
    <property type="match status" value="1"/>
</dbReference>
<sequence>MKNDQGRRIETRPPTVADSQVSSASRKQSPAPPVMPKYRQVLEDLHSAIKAGTLRRGDRLPSEAELGKRYNTSRITVAKAVHELQLQGLVSRRPGSGTHVLAPIASTDHVFGLLIPDLGRTEIFEPICNGMMRSPLSKPHSLLWGHSMGELAQQQKEAEQLCHKYIAQKVSGVFFAPLEFTPEKDIVNRRIASAFDRAGIPVVLLDRCFAPYPLRSKYDLVGIDNRSAGFLITQHLLLHGARRIVFVARRLSASTVHGRIAGYREALLSRGIHPQQDLVRLGDPEDPQFLQTLLKDCHPDAIVCANDITAARIMQGLAARGIRVPDEIRIVGIDDVKYASLLPVPLTTQHQNCADIGAMAIATMLQRLEKPDLPTRDILLQTKTVLRSSCGTHPSPNHKLS</sequence>
<keyword evidence="4" id="KW-0804">Transcription</keyword>
<protein>
    <submittedName>
        <fullName evidence="7">GntR family transcriptional regulator</fullName>
    </submittedName>
</protein>
<dbReference type="InterPro" id="IPR036388">
    <property type="entry name" value="WH-like_DNA-bd_sf"/>
</dbReference>
<dbReference type="KEGG" id="tgi:RBB81_08705"/>
<dbReference type="InterPro" id="IPR000524">
    <property type="entry name" value="Tscrpt_reg_HTH_GntR"/>
</dbReference>
<dbReference type="GO" id="GO:0000976">
    <property type="term" value="F:transcription cis-regulatory region binding"/>
    <property type="evidence" value="ECO:0007669"/>
    <property type="project" value="TreeGrafter"/>
</dbReference>
<dbReference type="Gene3D" id="1.10.10.10">
    <property type="entry name" value="Winged helix-like DNA-binding domain superfamily/Winged helix DNA-binding domain"/>
    <property type="match status" value="1"/>
</dbReference>
<evidence type="ECO:0000256" key="3">
    <source>
        <dbReference type="ARBA" id="ARBA00023125"/>
    </source>
</evidence>
<evidence type="ECO:0000256" key="2">
    <source>
        <dbReference type="ARBA" id="ARBA00023015"/>
    </source>
</evidence>
<dbReference type="CDD" id="cd06267">
    <property type="entry name" value="PBP1_LacI_sugar_binding-like"/>
    <property type="match status" value="1"/>
</dbReference>
<dbReference type="PROSITE" id="PS50949">
    <property type="entry name" value="HTH_GNTR"/>
    <property type="match status" value="1"/>
</dbReference>
<dbReference type="Pfam" id="PF13377">
    <property type="entry name" value="Peripla_BP_3"/>
    <property type="match status" value="1"/>
</dbReference>
<dbReference type="PRINTS" id="PR00035">
    <property type="entry name" value="HTHGNTR"/>
</dbReference>
<dbReference type="AlphaFoldDB" id="A0AAU7Z651"/>
<dbReference type="SUPFAM" id="SSF46785">
    <property type="entry name" value="Winged helix' DNA-binding domain"/>
    <property type="match status" value="1"/>
</dbReference>